<dbReference type="Proteomes" id="UP000053424">
    <property type="component" value="Unassembled WGS sequence"/>
</dbReference>
<evidence type="ECO:0000256" key="2">
    <source>
        <dbReference type="PROSITE-ProRule" id="PRU00252"/>
    </source>
</evidence>
<dbReference type="InterPro" id="IPR012340">
    <property type="entry name" value="NA-bd_OB-fold"/>
</dbReference>
<dbReference type="Gene3D" id="2.40.50.140">
    <property type="entry name" value="Nucleic acid-binding proteins"/>
    <property type="match status" value="1"/>
</dbReference>
<proteinExistence type="predicted"/>
<sequence length="157" mass="17765">MFSILRVNAASFSASSRAFSTSPRRASDLAKLVLIGHLVKDPESRLTRHDKEYFTYTVATRNAPLPPDANGERRSSPSTFHRILSFHEGSNKYLRTLKKGSKVYVETAFEIREAEPEADPSTPQGQRQIFLRHESIKVLNYPKHDTPEEVSEASQSF</sequence>
<reference evidence="4" key="2">
    <citation type="submission" date="2015-01" db="EMBL/GenBank/DDBJ databases">
        <title>Evolutionary Origins and Diversification of the Mycorrhizal Mutualists.</title>
        <authorList>
            <consortium name="DOE Joint Genome Institute"/>
            <consortium name="Mycorrhizal Genomics Consortium"/>
            <person name="Kohler A."/>
            <person name="Kuo A."/>
            <person name="Nagy L.G."/>
            <person name="Floudas D."/>
            <person name="Copeland A."/>
            <person name="Barry K.W."/>
            <person name="Cichocki N."/>
            <person name="Veneault-Fourrey C."/>
            <person name="LaButti K."/>
            <person name="Lindquist E.A."/>
            <person name="Lipzen A."/>
            <person name="Lundell T."/>
            <person name="Morin E."/>
            <person name="Murat C."/>
            <person name="Riley R."/>
            <person name="Ohm R."/>
            <person name="Sun H."/>
            <person name="Tunlid A."/>
            <person name="Henrissat B."/>
            <person name="Grigoriev I.V."/>
            <person name="Hibbett D.S."/>
            <person name="Martin F."/>
        </authorList>
    </citation>
    <scope>NUCLEOTIDE SEQUENCE [LARGE SCALE GENOMIC DNA]</scope>
    <source>
        <strain evidence="4">h7</strain>
    </source>
</reference>
<gene>
    <name evidence="3" type="ORF">M413DRAFT_297001</name>
</gene>
<evidence type="ECO:0008006" key="5">
    <source>
        <dbReference type="Google" id="ProtNLM"/>
    </source>
</evidence>
<keyword evidence="4" id="KW-1185">Reference proteome</keyword>
<dbReference type="AlphaFoldDB" id="A0A0C3CAQ6"/>
<protein>
    <recommendedName>
        <fullName evidence="5">Single-stranded DNA-binding protein</fullName>
    </recommendedName>
</protein>
<reference evidence="3 4" key="1">
    <citation type="submission" date="2014-04" db="EMBL/GenBank/DDBJ databases">
        <authorList>
            <consortium name="DOE Joint Genome Institute"/>
            <person name="Kuo A."/>
            <person name="Gay G."/>
            <person name="Dore J."/>
            <person name="Kohler A."/>
            <person name="Nagy L.G."/>
            <person name="Floudas D."/>
            <person name="Copeland A."/>
            <person name="Barry K.W."/>
            <person name="Cichocki N."/>
            <person name="Veneault-Fourrey C."/>
            <person name="LaButti K."/>
            <person name="Lindquist E.A."/>
            <person name="Lipzen A."/>
            <person name="Lundell T."/>
            <person name="Morin E."/>
            <person name="Murat C."/>
            <person name="Sun H."/>
            <person name="Tunlid A."/>
            <person name="Henrissat B."/>
            <person name="Grigoriev I.V."/>
            <person name="Hibbett D.S."/>
            <person name="Martin F."/>
            <person name="Nordberg H.P."/>
            <person name="Cantor M.N."/>
            <person name="Hua S.X."/>
        </authorList>
    </citation>
    <scope>NUCLEOTIDE SEQUENCE [LARGE SCALE GENOMIC DNA]</scope>
    <source>
        <strain evidence="4">h7</strain>
    </source>
</reference>
<dbReference type="Pfam" id="PF00436">
    <property type="entry name" value="SSB"/>
    <property type="match status" value="1"/>
</dbReference>
<evidence type="ECO:0000256" key="1">
    <source>
        <dbReference type="ARBA" id="ARBA00023125"/>
    </source>
</evidence>
<accession>A0A0C3CAQ6</accession>
<dbReference type="PROSITE" id="PS50935">
    <property type="entry name" value="SSB"/>
    <property type="match status" value="1"/>
</dbReference>
<dbReference type="InterPro" id="IPR000424">
    <property type="entry name" value="Primosome_PriB/ssb"/>
</dbReference>
<organism evidence="3 4">
    <name type="scientific">Hebeloma cylindrosporum</name>
    <dbReference type="NCBI Taxonomy" id="76867"/>
    <lineage>
        <taxon>Eukaryota</taxon>
        <taxon>Fungi</taxon>
        <taxon>Dikarya</taxon>
        <taxon>Basidiomycota</taxon>
        <taxon>Agaricomycotina</taxon>
        <taxon>Agaricomycetes</taxon>
        <taxon>Agaricomycetidae</taxon>
        <taxon>Agaricales</taxon>
        <taxon>Agaricineae</taxon>
        <taxon>Hymenogastraceae</taxon>
        <taxon>Hebeloma</taxon>
    </lineage>
</organism>
<dbReference type="CDD" id="cd04496">
    <property type="entry name" value="SSB_OBF"/>
    <property type="match status" value="1"/>
</dbReference>
<dbReference type="EMBL" id="KN831771">
    <property type="protein sequence ID" value="KIM45905.1"/>
    <property type="molecule type" value="Genomic_DNA"/>
</dbReference>
<evidence type="ECO:0000313" key="3">
    <source>
        <dbReference type="EMBL" id="KIM45905.1"/>
    </source>
</evidence>
<evidence type="ECO:0000313" key="4">
    <source>
        <dbReference type="Proteomes" id="UP000053424"/>
    </source>
</evidence>
<dbReference type="HOGENOM" id="CLU_126647_2_0_1"/>
<name>A0A0C3CAQ6_HEBCY</name>
<dbReference type="OrthoDB" id="1078367at2759"/>
<keyword evidence="1 2" id="KW-0238">DNA-binding</keyword>
<dbReference type="STRING" id="686832.A0A0C3CAQ6"/>
<dbReference type="GO" id="GO:0003697">
    <property type="term" value="F:single-stranded DNA binding"/>
    <property type="evidence" value="ECO:0007669"/>
    <property type="project" value="InterPro"/>
</dbReference>
<dbReference type="SUPFAM" id="SSF50249">
    <property type="entry name" value="Nucleic acid-binding proteins"/>
    <property type="match status" value="1"/>
</dbReference>